<organism evidence="2 3">
    <name type="scientific">Aspergillus ibericus CBS 121593</name>
    <dbReference type="NCBI Taxonomy" id="1448316"/>
    <lineage>
        <taxon>Eukaryota</taxon>
        <taxon>Fungi</taxon>
        <taxon>Dikarya</taxon>
        <taxon>Ascomycota</taxon>
        <taxon>Pezizomycotina</taxon>
        <taxon>Eurotiomycetes</taxon>
        <taxon>Eurotiomycetidae</taxon>
        <taxon>Eurotiales</taxon>
        <taxon>Aspergillaceae</taxon>
        <taxon>Aspergillus</taxon>
        <taxon>Aspergillus subgen. Circumdati</taxon>
    </lineage>
</organism>
<accession>A0A395GZD5</accession>
<feature type="region of interest" description="Disordered" evidence="1">
    <location>
        <begin position="234"/>
        <end position="263"/>
    </location>
</feature>
<sequence>MPPLPKCIHIKTTPAPRSLTESKLILAALQKFGEVVTFRNLKYDPSNKSPKSAENTIAIFESVAAATAAVEASPLRIQIPISSPVAVPGVGERVHSLHTHPHTHSQSQSQSSSHKQSHTAPHTPLTQPHPPIPPEIEAEKNTLTCTIQPSRHNHASAMTRNPYHTFFYVDKTSHMYEDLVKTGIPLDYLADGPMGRKTQVPERVKRNLDRDVWRFGGKSLMGLYRFGLGEKEKERVDGDGETIGEGAEGEGEVGGERKEVMNS</sequence>
<feature type="compositionally biased region" description="Low complexity" evidence="1">
    <location>
        <begin position="104"/>
        <end position="126"/>
    </location>
</feature>
<evidence type="ECO:0000256" key="1">
    <source>
        <dbReference type="SAM" id="MobiDB-lite"/>
    </source>
</evidence>
<reference evidence="2 3" key="1">
    <citation type="submission" date="2018-02" db="EMBL/GenBank/DDBJ databases">
        <title>The genomes of Aspergillus section Nigri reveals drivers in fungal speciation.</title>
        <authorList>
            <consortium name="DOE Joint Genome Institute"/>
            <person name="Vesth T.C."/>
            <person name="Nybo J."/>
            <person name="Theobald S."/>
            <person name="Brandl J."/>
            <person name="Frisvad J.C."/>
            <person name="Nielsen K.F."/>
            <person name="Lyhne E.K."/>
            <person name="Kogle M.E."/>
            <person name="Kuo A."/>
            <person name="Riley R."/>
            <person name="Clum A."/>
            <person name="Nolan M."/>
            <person name="Lipzen A."/>
            <person name="Salamov A."/>
            <person name="Henrissat B."/>
            <person name="Wiebenga A."/>
            <person name="De vries R.P."/>
            <person name="Grigoriev I.V."/>
            <person name="Mortensen U.H."/>
            <person name="Andersen M.R."/>
            <person name="Baker S.E."/>
        </authorList>
    </citation>
    <scope>NUCLEOTIDE SEQUENCE [LARGE SCALE GENOMIC DNA]</scope>
    <source>
        <strain evidence="2 3">CBS 121593</strain>
    </source>
</reference>
<gene>
    <name evidence="2" type="ORF">BO80DRAFT_408121</name>
</gene>
<feature type="compositionally biased region" description="Acidic residues" evidence="1">
    <location>
        <begin position="239"/>
        <end position="253"/>
    </location>
</feature>
<dbReference type="AlphaFoldDB" id="A0A395GZD5"/>
<evidence type="ECO:0000313" key="2">
    <source>
        <dbReference type="EMBL" id="RAL00449.1"/>
    </source>
</evidence>
<dbReference type="Proteomes" id="UP000249402">
    <property type="component" value="Unassembled WGS sequence"/>
</dbReference>
<feature type="compositionally biased region" description="Basic and acidic residues" evidence="1">
    <location>
        <begin position="254"/>
        <end position="263"/>
    </location>
</feature>
<proteinExistence type="predicted"/>
<dbReference type="EMBL" id="KZ824440">
    <property type="protein sequence ID" value="RAL00449.1"/>
    <property type="molecule type" value="Genomic_DNA"/>
</dbReference>
<name>A0A395GZD5_9EURO</name>
<dbReference type="OrthoDB" id="5367448at2759"/>
<feature type="region of interest" description="Disordered" evidence="1">
    <location>
        <begin position="96"/>
        <end position="136"/>
    </location>
</feature>
<keyword evidence="3" id="KW-1185">Reference proteome</keyword>
<protein>
    <submittedName>
        <fullName evidence="2">Uncharacterized protein</fullName>
    </submittedName>
</protein>
<dbReference type="VEuPathDB" id="FungiDB:BO80DRAFT_408121"/>
<evidence type="ECO:0000313" key="3">
    <source>
        <dbReference type="Proteomes" id="UP000249402"/>
    </source>
</evidence>
<dbReference type="RefSeq" id="XP_025574776.1">
    <property type="nucleotide sequence ID" value="XM_025717833.1"/>
</dbReference>
<dbReference type="GeneID" id="37222698"/>